<keyword evidence="2" id="KW-1185">Reference proteome</keyword>
<protein>
    <submittedName>
        <fullName evidence="1">Uncharacterized protein</fullName>
    </submittedName>
</protein>
<accession>A0A517YGB2</accession>
<sequence length="93" mass="10449">MPALALQGIPVDELRGRRFGVEINFELGHDRKSSAADFMQVFAGSLGNSRFEFALSHQQNLLEMGERMRAAVARDWKQRTKSRGKRCPGQKTG</sequence>
<gene>
    <name evidence="1" type="ORF">ETAA8_43390</name>
</gene>
<dbReference type="AlphaFoldDB" id="A0A517YGB2"/>
<reference evidence="1 2" key="1">
    <citation type="submission" date="2019-02" db="EMBL/GenBank/DDBJ databases">
        <title>Deep-cultivation of Planctomycetes and their phenomic and genomic characterization uncovers novel biology.</title>
        <authorList>
            <person name="Wiegand S."/>
            <person name="Jogler M."/>
            <person name="Boedeker C."/>
            <person name="Pinto D."/>
            <person name="Vollmers J."/>
            <person name="Rivas-Marin E."/>
            <person name="Kohn T."/>
            <person name="Peeters S.H."/>
            <person name="Heuer A."/>
            <person name="Rast P."/>
            <person name="Oberbeckmann S."/>
            <person name="Bunk B."/>
            <person name="Jeske O."/>
            <person name="Meyerdierks A."/>
            <person name="Storesund J.E."/>
            <person name="Kallscheuer N."/>
            <person name="Luecker S."/>
            <person name="Lage O.M."/>
            <person name="Pohl T."/>
            <person name="Merkel B.J."/>
            <person name="Hornburger P."/>
            <person name="Mueller R.-W."/>
            <person name="Bruemmer F."/>
            <person name="Labrenz M."/>
            <person name="Spormann A.M."/>
            <person name="Op den Camp H."/>
            <person name="Overmann J."/>
            <person name="Amann R."/>
            <person name="Jetten M.S.M."/>
            <person name="Mascher T."/>
            <person name="Medema M.H."/>
            <person name="Devos D.P."/>
            <person name="Kaster A.-K."/>
            <person name="Ovreas L."/>
            <person name="Rohde M."/>
            <person name="Galperin M.Y."/>
            <person name="Jogler C."/>
        </authorList>
    </citation>
    <scope>NUCLEOTIDE SEQUENCE [LARGE SCALE GENOMIC DNA]</scope>
    <source>
        <strain evidence="1 2">ETA_A8</strain>
    </source>
</reference>
<proteinExistence type="predicted"/>
<evidence type="ECO:0000313" key="1">
    <source>
        <dbReference type="EMBL" id="QDU29232.1"/>
    </source>
</evidence>
<dbReference type="Proteomes" id="UP000315017">
    <property type="component" value="Chromosome"/>
</dbReference>
<dbReference type="EMBL" id="CP036274">
    <property type="protein sequence ID" value="QDU29232.1"/>
    <property type="molecule type" value="Genomic_DNA"/>
</dbReference>
<dbReference type="KEGG" id="aagg:ETAA8_43390"/>
<name>A0A517YGB2_9BACT</name>
<evidence type="ECO:0000313" key="2">
    <source>
        <dbReference type="Proteomes" id="UP000315017"/>
    </source>
</evidence>
<organism evidence="1 2">
    <name type="scientific">Anatilimnocola aggregata</name>
    <dbReference type="NCBI Taxonomy" id="2528021"/>
    <lineage>
        <taxon>Bacteria</taxon>
        <taxon>Pseudomonadati</taxon>
        <taxon>Planctomycetota</taxon>
        <taxon>Planctomycetia</taxon>
        <taxon>Pirellulales</taxon>
        <taxon>Pirellulaceae</taxon>
        <taxon>Anatilimnocola</taxon>
    </lineage>
</organism>